<dbReference type="GO" id="GO:0005886">
    <property type="term" value="C:plasma membrane"/>
    <property type="evidence" value="ECO:0007669"/>
    <property type="project" value="TreeGrafter"/>
</dbReference>
<dbReference type="Proteomes" id="UP000054383">
    <property type="component" value="Unassembled WGS sequence"/>
</dbReference>
<evidence type="ECO:0000313" key="7">
    <source>
        <dbReference type="EMBL" id="CRG89973.1"/>
    </source>
</evidence>
<dbReference type="AlphaFoldDB" id="A0A0U1M2Z4"/>
<reference evidence="7 8" key="1">
    <citation type="submission" date="2015-04" db="EMBL/GenBank/DDBJ databases">
        <authorList>
            <person name="Syromyatnikov M.Y."/>
            <person name="Popov V.N."/>
        </authorList>
    </citation>
    <scope>NUCLEOTIDE SEQUENCE [LARGE SCALE GENOMIC DNA]</scope>
    <source>
        <strain evidence="7">WF-38-12</strain>
    </source>
</reference>
<dbReference type="PROSITE" id="PS50850">
    <property type="entry name" value="MFS"/>
    <property type="match status" value="1"/>
</dbReference>
<keyword evidence="3 5" id="KW-1133">Transmembrane helix</keyword>
<protein>
    <submittedName>
        <fullName evidence="7">Protein HOL1</fullName>
    </submittedName>
</protein>
<evidence type="ECO:0000256" key="3">
    <source>
        <dbReference type="ARBA" id="ARBA00022989"/>
    </source>
</evidence>
<accession>A0A0U1M2Z4</accession>
<evidence type="ECO:0000313" key="8">
    <source>
        <dbReference type="Proteomes" id="UP000054383"/>
    </source>
</evidence>
<sequence>MGLGVLEGAVLLQQPAPKTISSKILAIDTKLPAVPGTVQLNDESSSSDGERAANLKHGTGKDAHIVLSPQPSNDPNDPLNWPWWKKELIIAVLAFGGMLNAGTNGPLLNASYSPIASSLHKSLTDVVLVSGYNLLAAGCSGPFVCALSRKYGKRPVFLASTLFDIIGTAIGEAQLDYKYLLAARIVQGFSTSAFESLLMAVVGDMYYVHQRGLRIAVINFIINSASSLASIICGQVYADLGYYWLFHLFQIFLVLQFVAMFLLCPETTYIRDSQYETDITADEKLTVVVGRNDVETNNSSSNNIPPKKTFVQELAVFTKTYSPDSLVKFLLGPFLTLLNPGGCYAVIAAGLLNSWYVGSSIILSGIFSGPPWNFGAAQVGYLGAGPVIGGMVATIIAAWGSDPVIKWMGRRNHGIYEPEFRLVFMSLAGVTCGVGMFLFGHAMQVGANAVLCAFLQGIMNVGVIIGIFSALSYGLDAFRRQSNEIFIMNMFFKNFMFYGLSNFANNWVAANGPAQIMYVFGGTSVFLSLLALPVYIYGKKMRSWWARHDLFVKLGMETRGPLMHMA</sequence>
<evidence type="ECO:0000256" key="1">
    <source>
        <dbReference type="ARBA" id="ARBA00004141"/>
    </source>
</evidence>
<dbReference type="OMA" id="GLLNSWY"/>
<feature type="transmembrane region" description="Helical" evidence="5">
    <location>
        <begin position="516"/>
        <end position="537"/>
    </location>
</feature>
<evidence type="ECO:0000259" key="6">
    <source>
        <dbReference type="PROSITE" id="PS50850"/>
    </source>
</evidence>
<comment type="subcellular location">
    <subcellularLocation>
        <location evidence="1">Membrane</location>
        <topology evidence="1">Multi-pass membrane protein</topology>
    </subcellularLocation>
</comment>
<organism evidence="7 8">
    <name type="scientific">Talaromyces islandicus</name>
    <name type="common">Penicillium islandicum</name>
    <dbReference type="NCBI Taxonomy" id="28573"/>
    <lineage>
        <taxon>Eukaryota</taxon>
        <taxon>Fungi</taxon>
        <taxon>Dikarya</taxon>
        <taxon>Ascomycota</taxon>
        <taxon>Pezizomycotina</taxon>
        <taxon>Eurotiomycetes</taxon>
        <taxon>Eurotiomycetidae</taxon>
        <taxon>Eurotiales</taxon>
        <taxon>Trichocomaceae</taxon>
        <taxon>Talaromyces</taxon>
        <taxon>Talaromyces sect. Islandici</taxon>
    </lineage>
</organism>
<feature type="transmembrane region" description="Helical" evidence="5">
    <location>
        <begin position="420"/>
        <end position="439"/>
    </location>
</feature>
<dbReference type="SUPFAM" id="SSF103473">
    <property type="entry name" value="MFS general substrate transporter"/>
    <property type="match status" value="1"/>
</dbReference>
<feature type="transmembrane region" description="Helical" evidence="5">
    <location>
        <begin position="88"/>
        <end position="107"/>
    </location>
</feature>
<keyword evidence="4 5" id="KW-0472">Membrane</keyword>
<evidence type="ECO:0000256" key="2">
    <source>
        <dbReference type="ARBA" id="ARBA00022692"/>
    </source>
</evidence>
<dbReference type="GO" id="GO:0022857">
    <property type="term" value="F:transmembrane transporter activity"/>
    <property type="evidence" value="ECO:0007669"/>
    <property type="project" value="InterPro"/>
</dbReference>
<feature type="transmembrane region" description="Helical" evidence="5">
    <location>
        <begin position="127"/>
        <end position="147"/>
    </location>
</feature>
<feature type="transmembrane region" description="Helical" evidence="5">
    <location>
        <begin position="244"/>
        <end position="264"/>
    </location>
</feature>
<gene>
    <name evidence="7" type="ORF">PISL3812_07013</name>
</gene>
<keyword evidence="2 5" id="KW-0812">Transmembrane</keyword>
<dbReference type="EMBL" id="CVMT01000007">
    <property type="protein sequence ID" value="CRG89973.1"/>
    <property type="molecule type" value="Genomic_DNA"/>
</dbReference>
<proteinExistence type="predicted"/>
<name>A0A0U1M2Z4_TALIS</name>
<feature type="transmembrane region" description="Helical" evidence="5">
    <location>
        <begin position="445"/>
        <end position="473"/>
    </location>
</feature>
<dbReference type="PANTHER" id="PTHR23502:SF29">
    <property type="entry name" value="TRANSPORTER, PUTATIVE (AFU_ORTHOLOGUE AFUA_6G06680)-RELATED"/>
    <property type="match status" value="1"/>
</dbReference>
<feature type="transmembrane region" description="Helical" evidence="5">
    <location>
        <begin position="215"/>
        <end position="238"/>
    </location>
</feature>
<dbReference type="Gene3D" id="1.20.1250.20">
    <property type="entry name" value="MFS general substrate transporter like domains"/>
    <property type="match status" value="1"/>
</dbReference>
<dbReference type="STRING" id="28573.A0A0U1M2Z4"/>
<dbReference type="OrthoDB" id="4227235at2759"/>
<dbReference type="Pfam" id="PF07690">
    <property type="entry name" value="MFS_1"/>
    <property type="match status" value="1"/>
</dbReference>
<evidence type="ECO:0000256" key="4">
    <source>
        <dbReference type="ARBA" id="ARBA00023136"/>
    </source>
</evidence>
<feature type="transmembrane region" description="Helical" evidence="5">
    <location>
        <begin position="156"/>
        <end position="175"/>
    </location>
</feature>
<dbReference type="InterPro" id="IPR011701">
    <property type="entry name" value="MFS"/>
</dbReference>
<feature type="transmembrane region" description="Helical" evidence="5">
    <location>
        <begin position="379"/>
        <end position="399"/>
    </location>
</feature>
<feature type="transmembrane region" description="Helical" evidence="5">
    <location>
        <begin position="181"/>
        <end position="203"/>
    </location>
</feature>
<dbReference type="InterPro" id="IPR036259">
    <property type="entry name" value="MFS_trans_sf"/>
</dbReference>
<feature type="transmembrane region" description="Helical" evidence="5">
    <location>
        <begin position="485"/>
        <end position="504"/>
    </location>
</feature>
<keyword evidence="8" id="KW-1185">Reference proteome</keyword>
<dbReference type="PANTHER" id="PTHR23502">
    <property type="entry name" value="MAJOR FACILITATOR SUPERFAMILY"/>
    <property type="match status" value="1"/>
</dbReference>
<evidence type="ECO:0000256" key="5">
    <source>
        <dbReference type="SAM" id="Phobius"/>
    </source>
</evidence>
<feature type="domain" description="Major facilitator superfamily (MFS) profile" evidence="6">
    <location>
        <begin position="89"/>
        <end position="566"/>
    </location>
</feature>
<dbReference type="InterPro" id="IPR020846">
    <property type="entry name" value="MFS_dom"/>
</dbReference>